<evidence type="ECO:0000313" key="2">
    <source>
        <dbReference type="Proteomes" id="UP000008063"/>
    </source>
</evidence>
<evidence type="ECO:0000313" key="1">
    <source>
        <dbReference type="EMBL" id="EGN97149.1"/>
    </source>
</evidence>
<dbReference type="Proteomes" id="UP000008063">
    <property type="component" value="Unassembled WGS sequence"/>
</dbReference>
<dbReference type="OMA" id="RELAYCI"/>
<dbReference type="EMBL" id="GL945482">
    <property type="protein sequence ID" value="EGN97149.1"/>
    <property type="molecule type" value="Genomic_DNA"/>
</dbReference>
<accession>F8Q1T8</accession>
<dbReference type="STRING" id="936435.F8Q1T8"/>
<dbReference type="HOGENOM" id="CLU_1598536_0_0_1"/>
<dbReference type="PANTHER" id="PTHR10039:SF15">
    <property type="entry name" value="NACHT DOMAIN-CONTAINING PROTEIN"/>
    <property type="match status" value="1"/>
</dbReference>
<sequence>MLHCLQSLGGSLLVTSRDISSIKAVLREALRMDIHAHENDVRKYITDRIRLSARLDGMLGAGSFRGEIIELLTKESQGMFLLSRLHVDLLAHKLTRNEVRLAIDNLPKEVGSAYDETMKRIDEGPHGELAKKAFTWIVFALRPLLFTELQEALALSTGLREFSADDLVDKAAIMEACAGILVAGGKKDGENDVCRLVRK</sequence>
<dbReference type="InParanoid" id="F8Q1T8"/>
<keyword evidence="2" id="KW-1185">Reference proteome</keyword>
<dbReference type="OrthoDB" id="3036502at2759"/>
<dbReference type="PANTHER" id="PTHR10039">
    <property type="entry name" value="AMELOGENIN"/>
    <property type="match status" value="1"/>
</dbReference>
<name>F8Q1T8_SERL3</name>
<protein>
    <submittedName>
        <fullName evidence="1">Uncharacterized protein</fullName>
    </submittedName>
</protein>
<dbReference type="AlphaFoldDB" id="F8Q1T8"/>
<organism evidence="2">
    <name type="scientific">Serpula lacrymans var. lacrymans (strain S7.3)</name>
    <name type="common">Dry rot fungus</name>
    <dbReference type="NCBI Taxonomy" id="936435"/>
    <lineage>
        <taxon>Eukaryota</taxon>
        <taxon>Fungi</taxon>
        <taxon>Dikarya</taxon>
        <taxon>Basidiomycota</taxon>
        <taxon>Agaricomycotina</taxon>
        <taxon>Agaricomycetes</taxon>
        <taxon>Agaricomycetidae</taxon>
        <taxon>Boletales</taxon>
        <taxon>Coniophorineae</taxon>
        <taxon>Serpulaceae</taxon>
        <taxon>Serpula</taxon>
    </lineage>
</organism>
<proteinExistence type="predicted"/>
<reference evidence="2" key="1">
    <citation type="journal article" date="2011" name="Science">
        <title>The plant cell wall-decomposing machinery underlies the functional diversity of forest fungi.</title>
        <authorList>
            <person name="Eastwood D.C."/>
            <person name="Floudas D."/>
            <person name="Binder M."/>
            <person name="Majcherczyk A."/>
            <person name="Schneider P."/>
            <person name="Aerts A."/>
            <person name="Asiegbu F.O."/>
            <person name="Baker S.E."/>
            <person name="Barry K."/>
            <person name="Bendiksby M."/>
            <person name="Blumentritt M."/>
            <person name="Coutinho P.M."/>
            <person name="Cullen D."/>
            <person name="de Vries R.P."/>
            <person name="Gathman A."/>
            <person name="Goodell B."/>
            <person name="Henrissat B."/>
            <person name="Ihrmark K."/>
            <person name="Kauserud H."/>
            <person name="Kohler A."/>
            <person name="LaButti K."/>
            <person name="Lapidus A."/>
            <person name="Lavin J.L."/>
            <person name="Lee Y.-H."/>
            <person name="Lindquist E."/>
            <person name="Lilly W."/>
            <person name="Lucas S."/>
            <person name="Morin E."/>
            <person name="Murat C."/>
            <person name="Oguiza J.A."/>
            <person name="Park J."/>
            <person name="Pisabarro A.G."/>
            <person name="Riley R."/>
            <person name="Rosling A."/>
            <person name="Salamov A."/>
            <person name="Schmidt O."/>
            <person name="Schmutz J."/>
            <person name="Skrede I."/>
            <person name="Stenlid J."/>
            <person name="Wiebenga A."/>
            <person name="Xie X."/>
            <person name="Kuees U."/>
            <person name="Hibbett D.S."/>
            <person name="Hoffmeister D."/>
            <person name="Hoegberg N."/>
            <person name="Martin F."/>
            <person name="Grigoriev I.V."/>
            <person name="Watkinson S.C."/>
        </authorList>
    </citation>
    <scope>NUCLEOTIDE SEQUENCE [LARGE SCALE GENOMIC DNA]</scope>
    <source>
        <strain evidence="2">strain S7.3</strain>
    </source>
</reference>
<gene>
    <name evidence="1" type="ORF">SERLA73DRAFT_183780</name>
</gene>